<reference evidence="1 2" key="1">
    <citation type="submission" date="2019-05" db="EMBL/GenBank/DDBJ databases">
        <title>Another draft genome of Portunus trituberculatus and its Hox gene families provides insights of decapod evolution.</title>
        <authorList>
            <person name="Jeong J.-H."/>
            <person name="Song I."/>
            <person name="Kim S."/>
            <person name="Choi T."/>
            <person name="Kim D."/>
            <person name="Ryu S."/>
            <person name="Kim W."/>
        </authorList>
    </citation>
    <scope>NUCLEOTIDE SEQUENCE [LARGE SCALE GENOMIC DNA]</scope>
    <source>
        <tissue evidence="1">Muscle</tissue>
    </source>
</reference>
<protein>
    <submittedName>
        <fullName evidence="1">Uncharacterized protein</fullName>
    </submittedName>
</protein>
<accession>A0A5B7DSP0</accession>
<organism evidence="1 2">
    <name type="scientific">Portunus trituberculatus</name>
    <name type="common">Swimming crab</name>
    <name type="synonym">Neptunus trituberculatus</name>
    <dbReference type="NCBI Taxonomy" id="210409"/>
    <lineage>
        <taxon>Eukaryota</taxon>
        <taxon>Metazoa</taxon>
        <taxon>Ecdysozoa</taxon>
        <taxon>Arthropoda</taxon>
        <taxon>Crustacea</taxon>
        <taxon>Multicrustacea</taxon>
        <taxon>Malacostraca</taxon>
        <taxon>Eumalacostraca</taxon>
        <taxon>Eucarida</taxon>
        <taxon>Decapoda</taxon>
        <taxon>Pleocyemata</taxon>
        <taxon>Brachyura</taxon>
        <taxon>Eubrachyura</taxon>
        <taxon>Portunoidea</taxon>
        <taxon>Portunidae</taxon>
        <taxon>Portuninae</taxon>
        <taxon>Portunus</taxon>
    </lineage>
</organism>
<sequence length="34" mass="3861">MLLTCFSGDKLSFIVISRGQKHSLWNSPYNSALF</sequence>
<evidence type="ECO:0000313" key="2">
    <source>
        <dbReference type="Proteomes" id="UP000324222"/>
    </source>
</evidence>
<gene>
    <name evidence="1" type="ORF">E2C01_017760</name>
</gene>
<dbReference type="AlphaFoldDB" id="A0A5B7DSP0"/>
<comment type="caution">
    <text evidence="1">The sequence shown here is derived from an EMBL/GenBank/DDBJ whole genome shotgun (WGS) entry which is preliminary data.</text>
</comment>
<dbReference type="Proteomes" id="UP000324222">
    <property type="component" value="Unassembled WGS sequence"/>
</dbReference>
<evidence type="ECO:0000313" key="1">
    <source>
        <dbReference type="EMBL" id="MPC24672.1"/>
    </source>
</evidence>
<proteinExistence type="predicted"/>
<keyword evidence="2" id="KW-1185">Reference proteome</keyword>
<dbReference type="EMBL" id="VSRR010001359">
    <property type="protein sequence ID" value="MPC24672.1"/>
    <property type="molecule type" value="Genomic_DNA"/>
</dbReference>
<name>A0A5B7DSP0_PORTR</name>